<sequence>MNTETKPQKKMGRPLKPGGPVSNKDRQQRWRDRVRADAHKLLQQLEIK</sequence>
<organism evidence="2">
    <name type="scientific">uncultured Caudovirales phage</name>
    <dbReference type="NCBI Taxonomy" id="2100421"/>
    <lineage>
        <taxon>Viruses</taxon>
        <taxon>Duplodnaviria</taxon>
        <taxon>Heunggongvirae</taxon>
        <taxon>Uroviricota</taxon>
        <taxon>Caudoviricetes</taxon>
        <taxon>Peduoviridae</taxon>
        <taxon>Maltschvirus</taxon>
        <taxon>Maltschvirus maltsch</taxon>
    </lineage>
</organism>
<feature type="region of interest" description="Disordered" evidence="1">
    <location>
        <begin position="1"/>
        <end position="31"/>
    </location>
</feature>
<evidence type="ECO:0000256" key="1">
    <source>
        <dbReference type="SAM" id="MobiDB-lite"/>
    </source>
</evidence>
<evidence type="ECO:0000313" key="2">
    <source>
        <dbReference type="EMBL" id="CAB4202451.1"/>
    </source>
</evidence>
<gene>
    <name evidence="2" type="ORF">UFOVP1369_17</name>
</gene>
<proteinExistence type="predicted"/>
<accession>A0A6J5RV77</accession>
<reference evidence="2" key="1">
    <citation type="submission" date="2020-05" db="EMBL/GenBank/DDBJ databases">
        <authorList>
            <person name="Chiriac C."/>
            <person name="Salcher M."/>
            <person name="Ghai R."/>
            <person name="Kavagutti S V."/>
        </authorList>
    </citation>
    <scope>NUCLEOTIDE SEQUENCE</scope>
</reference>
<protein>
    <submittedName>
        <fullName evidence="2">Uncharacterized protein</fullName>
    </submittedName>
</protein>
<name>A0A6J5RV77_9CAUD</name>
<dbReference type="EMBL" id="LR797323">
    <property type="protein sequence ID" value="CAB4202451.1"/>
    <property type="molecule type" value="Genomic_DNA"/>
</dbReference>